<sequence length="70" mass="7540">MNSEQSNPNIPAGYTADNTTGVTPDLATDELDQNTVNQEPQNTDTQTPDDIAPAPGENVVDRQIDIIARM</sequence>
<dbReference type="EMBL" id="MRCC01000017">
    <property type="protein sequence ID" value="OKH23117.1"/>
    <property type="molecule type" value="Genomic_DNA"/>
</dbReference>
<dbReference type="OrthoDB" id="427710at2"/>
<proteinExistence type="predicted"/>
<evidence type="ECO:0000256" key="1">
    <source>
        <dbReference type="SAM" id="MobiDB-lite"/>
    </source>
</evidence>
<reference evidence="2 3" key="1">
    <citation type="submission" date="2016-11" db="EMBL/GenBank/DDBJ databases">
        <title>Draft Genome Sequences of Nine Cyanobacterial Strains from Diverse Habitats.</title>
        <authorList>
            <person name="Zhu T."/>
            <person name="Hou S."/>
            <person name="Lu X."/>
            <person name="Hess W.R."/>
        </authorList>
    </citation>
    <scope>NUCLEOTIDE SEQUENCE [LARGE SCALE GENOMIC DNA]</scope>
    <source>
        <strain evidence="2 3">5.2 s.c.1</strain>
    </source>
</reference>
<evidence type="ECO:0000313" key="3">
    <source>
        <dbReference type="Proteomes" id="UP000185984"/>
    </source>
</evidence>
<organism evidence="2 3">
    <name type="scientific">Chroogloeocystis siderophila 5.2 s.c.1</name>
    <dbReference type="NCBI Taxonomy" id="247279"/>
    <lineage>
        <taxon>Bacteria</taxon>
        <taxon>Bacillati</taxon>
        <taxon>Cyanobacteriota</taxon>
        <taxon>Cyanophyceae</taxon>
        <taxon>Oscillatoriophycideae</taxon>
        <taxon>Chroococcales</taxon>
        <taxon>Chroococcaceae</taxon>
        <taxon>Chroogloeocystis</taxon>
    </lineage>
</organism>
<dbReference type="RefSeq" id="WP_073550982.1">
    <property type="nucleotide sequence ID" value="NZ_CAWMVK010000009.1"/>
</dbReference>
<evidence type="ECO:0000313" key="2">
    <source>
        <dbReference type="EMBL" id="OKH23117.1"/>
    </source>
</evidence>
<name>A0A1U7HHR9_9CHRO</name>
<dbReference type="Proteomes" id="UP000185984">
    <property type="component" value="Unassembled WGS sequence"/>
</dbReference>
<protein>
    <submittedName>
        <fullName evidence="2">Uncharacterized protein</fullName>
    </submittedName>
</protein>
<accession>A0A1U7HHR9</accession>
<feature type="region of interest" description="Disordered" evidence="1">
    <location>
        <begin position="1"/>
        <end position="60"/>
    </location>
</feature>
<dbReference type="AlphaFoldDB" id="A0A1U7HHR9"/>
<comment type="caution">
    <text evidence="2">The sequence shown here is derived from an EMBL/GenBank/DDBJ whole genome shotgun (WGS) entry which is preliminary data.</text>
</comment>
<gene>
    <name evidence="2" type="ORF">NIES1031_18610</name>
</gene>
<keyword evidence="3" id="KW-1185">Reference proteome</keyword>
<feature type="compositionally biased region" description="Polar residues" evidence="1">
    <location>
        <begin position="33"/>
        <end position="48"/>
    </location>
</feature>